<dbReference type="Gene3D" id="1.10.630.10">
    <property type="entry name" value="Cytochrome P450"/>
    <property type="match status" value="1"/>
</dbReference>
<comment type="similarity">
    <text evidence="1 2">Belongs to the cytochrome P450 family.</text>
</comment>
<dbReference type="InterPro" id="IPR002397">
    <property type="entry name" value="Cyt_P450_B"/>
</dbReference>
<dbReference type="PANTHER" id="PTHR46696">
    <property type="entry name" value="P450, PUTATIVE (EUROFUNG)-RELATED"/>
    <property type="match status" value="1"/>
</dbReference>
<dbReference type="Proteomes" id="UP001500016">
    <property type="component" value="Unassembled WGS sequence"/>
</dbReference>
<reference evidence="3 4" key="1">
    <citation type="journal article" date="2019" name="Int. J. Syst. Evol. Microbiol.">
        <title>The Global Catalogue of Microorganisms (GCM) 10K type strain sequencing project: providing services to taxonomists for standard genome sequencing and annotation.</title>
        <authorList>
            <consortium name="The Broad Institute Genomics Platform"/>
            <consortium name="The Broad Institute Genome Sequencing Center for Infectious Disease"/>
            <person name="Wu L."/>
            <person name="Ma J."/>
        </authorList>
    </citation>
    <scope>NUCLEOTIDE SEQUENCE [LARGE SCALE GENOMIC DNA]</scope>
    <source>
        <strain evidence="3 4">JCM 15478</strain>
    </source>
</reference>
<dbReference type="InterPro" id="IPR017972">
    <property type="entry name" value="Cyt_P450_CS"/>
</dbReference>
<keyword evidence="2" id="KW-0560">Oxidoreductase</keyword>
<dbReference type="InterPro" id="IPR036396">
    <property type="entry name" value="Cyt_P450_sf"/>
</dbReference>
<dbReference type="SUPFAM" id="SSF48264">
    <property type="entry name" value="Cytochrome P450"/>
    <property type="match status" value="1"/>
</dbReference>
<evidence type="ECO:0000313" key="3">
    <source>
        <dbReference type="EMBL" id="GAA2073410.1"/>
    </source>
</evidence>
<comment type="caution">
    <text evidence="3">The sequence shown here is derived from an EMBL/GenBank/DDBJ whole genome shotgun (WGS) entry which is preliminary data.</text>
</comment>
<evidence type="ECO:0000313" key="4">
    <source>
        <dbReference type="Proteomes" id="UP001500016"/>
    </source>
</evidence>
<dbReference type="PROSITE" id="PS00086">
    <property type="entry name" value="CYTOCHROME_P450"/>
    <property type="match status" value="1"/>
</dbReference>
<sequence>MAPVELPGGVVAWAVTDPALLRKLLTDSRVSKDPRRHWPKWINGEISPEWPLFTWVAVRNMFTAYGGDHRRLRTLVAKAFTARRTAALRPRVGQIVGELLDGVAESGRRGDPVDLREALCYPLPIQVIAELFGLPEERGARLRTLVDGIFHTSADPEEAAATFAGFHTVLGELVALKRETPGDDLTSGLIAARDEDGSRLSEQELVDTLLLVISAGHETTVNLLDNAVHALLTRPRELEHVREGRASWDDVIEETLRYDSPVASIPLRYAVTDIDVGGAGEGSVIRAGEAILASYAAAGRDPGWYGPDADDFDVTRVGKEHLAFGHGAHFCLGAPLARLEARMALPALFERFPDLALAVPPEELEPVESFISNGHRTLPVRLG</sequence>
<name>A0ABN2VUL2_9ACTN</name>
<protein>
    <submittedName>
        <fullName evidence="3">Cytochrome P450</fullName>
    </submittedName>
</protein>
<dbReference type="PANTHER" id="PTHR46696:SF1">
    <property type="entry name" value="CYTOCHROME P450 YJIB-RELATED"/>
    <property type="match status" value="1"/>
</dbReference>
<dbReference type="PRINTS" id="PR00359">
    <property type="entry name" value="BP450"/>
</dbReference>
<evidence type="ECO:0000256" key="2">
    <source>
        <dbReference type="RuleBase" id="RU000461"/>
    </source>
</evidence>
<dbReference type="CDD" id="cd11029">
    <property type="entry name" value="CYP107-like"/>
    <property type="match status" value="1"/>
</dbReference>
<keyword evidence="2" id="KW-0503">Monooxygenase</keyword>
<evidence type="ECO:0000256" key="1">
    <source>
        <dbReference type="ARBA" id="ARBA00010617"/>
    </source>
</evidence>
<dbReference type="InterPro" id="IPR001128">
    <property type="entry name" value="Cyt_P450"/>
</dbReference>
<proteinExistence type="inferred from homology"/>
<keyword evidence="2" id="KW-0349">Heme</keyword>
<dbReference type="PRINTS" id="PR00385">
    <property type="entry name" value="P450"/>
</dbReference>
<dbReference type="Pfam" id="PF00067">
    <property type="entry name" value="p450"/>
    <property type="match status" value="1"/>
</dbReference>
<organism evidence="3 4">
    <name type="scientific">Streptomyces albiaxialis</name>
    <dbReference type="NCBI Taxonomy" id="329523"/>
    <lineage>
        <taxon>Bacteria</taxon>
        <taxon>Bacillati</taxon>
        <taxon>Actinomycetota</taxon>
        <taxon>Actinomycetes</taxon>
        <taxon>Kitasatosporales</taxon>
        <taxon>Streptomycetaceae</taxon>
        <taxon>Streptomyces</taxon>
    </lineage>
</organism>
<keyword evidence="4" id="KW-1185">Reference proteome</keyword>
<keyword evidence="2" id="KW-0479">Metal-binding</keyword>
<dbReference type="EMBL" id="BAAAPE010000007">
    <property type="protein sequence ID" value="GAA2073410.1"/>
    <property type="molecule type" value="Genomic_DNA"/>
</dbReference>
<keyword evidence="2" id="KW-0408">Iron</keyword>
<accession>A0ABN2VUL2</accession>
<gene>
    <name evidence="3" type="ORF">GCM10009801_26700</name>
</gene>